<name>A0A391NSH8_9EUKA</name>
<dbReference type="Proteomes" id="UP000265618">
    <property type="component" value="Unassembled WGS sequence"/>
</dbReference>
<reference evidence="2 3" key="1">
    <citation type="journal article" date="2018" name="PLoS ONE">
        <title>The draft genome of Kipferlia bialata reveals reductive genome evolution in fornicate parasites.</title>
        <authorList>
            <person name="Tanifuji G."/>
            <person name="Takabayashi S."/>
            <person name="Kume K."/>
            <person name="Takagi M."/>
            <person name="Nakayama T."/>
            <person name="Kamikawa R."/>
            <person name="Inagaki Y."/>
            <person name="Hashimoto T."/>
        </authorList>
    </citation>
    <scope>NUCLEOTIDE SEQUENCE [LARGE SCALE GENOMIC DNA]</scope>
    <source>
        <strain evidence="2">NY0173</strain>
    </source>
</reference>
<comment type="caution">
    <text evidence="2">The sequence shown here is derived from an EMBL/GenBank/DDBJ whole genome shotgun (WGS) entry which is preliminary data.</text>
</comment>
<protein>
    <submittedName>
        <fullName evidence="2">Uncharacterized protein</fullName>
    </submittedName>
</protein>
<feature type="compositionally biased region" description="Basic and acidic residues" evidence="1">
    <location>
        <begin position="7"/>
        <end position="16"/>
    </location>
</feature>
<gene>
    <name evidence="2" type="ORF">KIPB_007511</name>
</gene>
<feature type="region of interest" description="Disordered" evidence="1">
    <location>
        <begin position="1"/>
        <end position="96"/>
    </location>
</feature>
<evidence type="ECO:0000313" key="2">
    <source>
        <dbReference type="EMBL" id="GCA63046.1"/>
    </source>
</evidence>
<evidence type="ECO:0000313" key="3">
    <source>
        <dbReference type="Proteomes" id="UP000265618"/>
    </source>
</evidence>
<feature type="compositionally biased region" description="Polar residues" evidence="1">
    <location>
        <begin position="24"/>
        <end position="41"/>
    </location>
</feature>
<dbReference type="EMBL" id="BDIP01002133">
    <property type="protein sequence ID" value="GCA63046.1"/>
    <property type="molecule type" value="Genomic_DNA"/>
</dbReference>
<proteinExistence type="predicted"/>
<accession>A0A391NSH8</accession>
<evidence type="ECO:0000256" key="1">
    <source>
        <dbReference type="SAM" id="MobiDB-lite"/>
    </source>
</evidence>
<dbReference type="AlphaFoldDB" id="A0A391NSH8"/>
<keyword evidence="3" id="KW-1185">Reference proteome</keyword>
<organism evidence="2 3">
    <name type="scientific">Kipferlia bialata</name>
    <dbReference type="NCBI Taxonomy" id="797122"/>
    <lineage>
        <taxon>Eukaryota</taxon>
        <taxon>Metamonada</taxon>
        <taxon>Carpediemonas-like organisms</taxon>
        <taxon>Kipferlia</taxon>
    </lineage>
</organism>
<sequence length="131" mass="14495">MLTLQAEGERDMDHHHGLGMQPDTPHSSPTPRCPATPQTSDRPFFQHRQRQEADTASLPMSQLSLLSYHFQQTPRRASPEQASFTHSASGSPPVTIVPMPLPTHDLSVDLKPFSPMPVFAPLDSFAPLTEM</sequence>
<feature type="compositionally biased region" description="Polar residues" evidence="1">
    <location>
        <begin position="58"/>
        <end position="92"/>
    </location>
</feature>